<dbReference type="PANTHER" id="PTHR24188">
    <property type="entry name" value="ANKYRIN REPEAT PROTEIN"/>
    <property type="match status" value="1"/>
</dbReference>
<dbReference type="WBParaSite" id="OFLC_0001499101-mRNA-1">
    <property type="protein sequence ID" value="OFLC_0001499101-mRNA-1"/>
    <property type="gene ID" value="OFLC_0001499101"/>
</dbReference>
<dbReference type="AlphaFoldDB" id="A0A183I5G8"/>
<protein>
    <submittedName>
        <fullName evidence="6">ANK_REP_REGION domain-containing protein</fullName>
    </submittedName>
</protein>
<reference evidence="4 5" key="2">
    <citation type="submission" date="2018-11" db="EMBL/GenBank/DDBJ databases">
        <authorList>
            <consortium name="Pathogen Informatics"/>
        </authorList>
    </citation>
    <scope>NUCLEOTIDE SEQUENCE [LARGE SCALE GENOMIC DNA]</scope>
</reference>
<feature type="repeat" description="ANK" evidence="3">
    <location>
        <begin position="89"/>
        <end position="126"/>
    </location>
</feature>
<evidence type="ECO:0000256" key="2">
    <source>
        <dbReference type="ARBA" id="ARBA00023043"/>
    </source>
</evidence>
<accession>A0A183I5G8</accession>
<evidence type="ECO:0000256" key="3">
    <source>
        <dbReference type="PROSITE-ProRule" id="PRU00023"/>
    </source>
</evidence>
<sequence>MDTRSDWTGSNIQPFEEEPIMVESNVTVGVACRLGNVELTQQLLHAGYGSYPDDRSWWPIHEAAYGLHLECCKLLIENGRCNVNAQAHDSVTPLMLVCRMSYRHNEAIEVARYLLNNGANPNARTLDEMTPLIQAIKSKNTFLALLLIDKGANPLDVWYDGWSALHESANTKDLVMMQKLIDLGADIFAIDTSKHTALMVAVQENFYHGVKLLLEVAGDRAAELANISVENGLTCVMAAADAGFADILLLLINHGADCNITQHPVWGDDGSRIHAIAVAALNNHPECVKLLIPHVDKEILKETEVSLDLSLSCFVF</sequence>
<dbReference type="STRING" id="387005.A0A183I5G8"/>
<dbReference type="SUPFAM" id="SSF48403">
    <property type="entry name" value="Ankyrin repeat"/>
    <property type="match status" value="1"/>
</dbReference>
<keyword evidence="5" id="KW-1185">Reference proteome</keyword>
<evidence type="ECO:0000313" key="6">
    <source>
        <dbReference type="WBParaSite" id="OFLC_0001499101-mRNA-1"/>
    </source>
</evidence>
<dbReference type="PANTHER" id="PTHR24188:SF29">
    <property type="entry name" value="GH09064P"/>
    <property type="match status" value="1"/>
</dbReference>
<dbReference type="PROSITE" id="PS50088">
    <property type="entry name" value="ANK_REPEAT"/>
    <property type="match status" value="3"/>
</dbReference>
<dbReference type="SMART" id="SM00248">
    <property type="entry name" value="ANK"/>
    <property type="match status" value="7"/>
</dbReference>
<dbReference type="InterPro" id="IPR002110">
    <property type="entry name" value="Ankyrin_rpt"/>
</dbReference>
<evidence type="ECO:0000256" key="1">
    <source>
        <dbReference type="ARBA" id="ARBA00022737"/>
    </source>
</evidence>
<dbReference type="Proteomes" id="UP000267606">
    <property type="component" value="Unassembled WGS sequence"/>
</dbReference>
<feature type="repeat" description="ANK" evidence="3">
    <location>
        <begin position="160"/>
        <end position="192"/>
    </location>
</feature>
<gene>
    <name evidence="4" type="ORF">OFLC_LOCUS14980</name>
</gene>
<name>A0A183I5G8_9BILA</name>
<keyword evidence="1" id="KW-0677">Repeat</keyword>
<dbReference type="Pfam" id="PF12796">
    <property type="entry name" value="Ank_2"/>
    <property type="match status" value="2"/>
</dbReference>
<dbReference type="PROSITE" id="PS50297">
    <property type="entry name" value="ANK_REP_REGION"/>
    <property type="match status" value="1"/>
</dbReference>
<feature type="repeat" description="ANK" evidence="3">
    <location>
        <begin position="231"/>
        <end position="263"/>
    </location>
</feature>
<dbReference type="Gene3D" id="1.25.40.20">
    <property type="entry name" value="Ankyrin repeat-containing domain"/>
    <property type="match status" value="2"/>
</dbReference>
<evidence type="ECO:0000313" key="5">
    <source>
        <dbReference type="Proteomes" id="UP000267606"/>
    </source>
</evidence>
<reference evidence="6" key="1">
    <citation type="submission" date="2016-06" db="UniProtKB">
        <authorList>
            <consortium name="WormBaseParasite"/>
        </authorList>
    </citation>
    <scope>IDENTIFICATION</scope>
</reference>
<proteinExistence type="predicted"/>
<dbReference type="InterPro" id="IPR036770">
    <property type="entry name" value="Ankyrin_rpt-contain_sf"/>
</dbReference>
<dbReference type="EMBL" id="UZAJ01041441">
    <property type="protein sequence ID" value="VDP19858.1"/>
    <property type="molecule type" value="Genomic_DNA"/>
</dbReference>
<evidence type="ECO:0000313" key="4">
    <source>
        <dbReference type="EMBL" id="VDP19858.1"/>
    </source>
</evidence>
<organism evidence="6">
    <name type="scientific">Onchocerca flexuosa</name>
    <dbReference type="NCBI Taxonomy" id="387005"/>
    <lineage>
        <taxon>Eukaryota</taxon>
        <taxon>Metazoa</taxon>
        <taxon>Ecdysozoa</taxon>
        <taxon>Nematoda</taxon>
        <taxon>Chromadorea</taxon>
        <taxon>Rhabditida</taxon>
        <taxon>Spirurina</taxon>
        <taxon>Spiruromorpha</taxon>
        <taxon>Filarioidea</taxon>
        <taxon>Onchocercidae</taxon>
        <taxon>Onchocerca</taxon>
    </lineage>
</organism>
<keyword evidence="2 3" id="KW-0040">ANK repeat</keyword>